<dbReference type="PROSITE" id="PS51186">
    <property type="entry name" value="GNAT"/>
    <property type="match status" value="1"/>
</dbReference>
<dbReference type="RefSeq" id="WP_236982389.1">
    <property type="nucleotide sequence ID" value="NZ_AP023086.1"/>
</dbReference>
<dbReference type="SUPFAM" id="SSF55729">
    <property type="entry name" value="Acyl-CoA N-acyltransferases (Nat)"/>
    <property type="match status" value="1"/>
</dbReference>
<evidence type="ECO:0000259" key="1">
    <source>
        <dbReference type="PROSITE" id="PS51186"/>
    </source>
</evidence>
<evidence type="ECO:0000313" key="3">
    <source>
        <dbReference type="Proteomes" id="UP001320119"/>
    </source>
</evidence>
<name>A0AAN2BKM6_9GAMM</name>
<accession>A0AAN2BKM6</accession>
<dbReference type="Proteomes" id="UP001320119">
    <property type="component" value="Chromosome"/>
</dbReference>
<dbReference type="Gene3D" id="3.40.630.30">
    <property type="match status" value="1"/>
</dbReference>
<proteinExistence type="predicted"/>
<dbReference type="GO" id="GO:0016747">
    <property type="term" value="F:acyltransferase activity, transferring groups other than amino-acyl groups"/>
    <property type="evidence" value="ECO:0007669"/>
    <property type="project" value="InterPro"/>
</dbReference>
<keyword evidence="3" id="KW-1185">Reference proteome</keyword>
<evidence type="ECO:0000313" key="2">
    <source>
        <dbReference type="EMBL" id="BCD98194.1"/>
    </source>
</evidence>
<feature type="domain" description="N-acetyltransferase" evidence="1">
    <location>
        <begin position="4"/>
        <end position="155"/>
    </location>
</feature>
<organism evidence="2 3">
    <name type="scientific">Marinagarivorans cellulosilyticus</name>
    <dbReference type="NCBI Taxonomy" id="2721545"/>
    <lineage>
        <taxon>Bacteria</taxon>
        <taxon>Pseudomonadati</taxon>
        <taxon>Pseudomonadota</taxon>
        <taxon>Gammaproteobacteria</taxon>
        <taxon>Cellvibrionales</taxon>
        <taxon>Cellvibrionaceae</taxon>
        <taxon>Marinagarivorans</taxon>
    </lineage>
</organism>
<dbReference type="KEGG" id="marq:MARGE09_P2395"/>
<dbReference type="InterPro" id="IPR000182">
    <property type="entry name" value="GNAT_dom"/>
</dbReference>
<gene>
    <name evidence="2" type="ORF">MARGE09_P2395</name>
</gene>
<dbReference type="InterPro" id="IPR016181">
    <property type="entry name" value="Acyl_CoA_acyltransferase"/>
</dbReference>
<dbReference type="EMBL" id="AP023086">
    <property type="protein sequence ID" value="BCD98194.1"/>
    <property type="molecule type" value="Genomic_DNA"/>
</dbReference>
<dbReference type="AlphaFoldDB" id="A0AAN2BKM6"/>
<protein>
    <recommendedName>
        <fullName evidence="1">N-acetyltransferase domain-containing protein</fullName>
    </recommendedName>
</protein>
<sequence length="155" mass="17924">MKTIEYVDLQYLNRVELLSILNKQKVRDHLVTHDEFDETLLDEWIKGKVKVNQAYGCRVRGIKVDGAAAGWCGIQFENGSYELAIVLDPKYWGVGLGVFKEMMRWASELDHSEVVLHLFNTRPEYRFLIKMADRVYESTIFGQKYASYVLKVPGA</sequence>
<reference evidence="2 3" key="1">
    <citation type="journal article" date="2022" name="IScience">
        <title>An ultrasensitive nanofiber-based assay for enzymatic hydrolysis and deep-sea microbial degradation of cellulose.</title>
        <authorList>
            <person name="Tsudome M."/>
            <person name="Tachioka M."/>
            <person name="Miyazaki M."/>
            <person name="Uchimura K."/>
            <person name="Tsuda M."/>
            <person name="Takaki Y."/>
            <person name="Deguchi S."/>
        </authorList>
    </citation>
    <scope>NUCLEOTIDE SEQUENCE [LARGE SCALE GENOMIC DNA]</scope>
    <source>
        <strain evidence="2 3">GE09</strain>
    </source>
</reference>